<gene>
    <name evidence="6" type="ORF">GBAR_LOCUS18270</name>
</gene>
<keyword evidence="4" id="KW-0472">Membrane</keyword>
<dbReference type="InterPro" id="IPR036890">
    <property type="entry name" value="HATPase_C_sf"/>
</dbReference>
<feature type="compositionally biased region" description="Pro residues" evidence="3">
    <location>
        <begin position="385"/>
        <end position="398"/>
    </location>
</feature>
<feature type="transmembrane region" description="Helical" evidence="4">
    <location>
        <begin position="12"/>
        <end position="32"/>
    </location>
</feature>
<evidence type="ECO:0000256" key="2">
    <source>
        <dbReference type="ARBA" id="ARBA00022763"/>
    </source>
</evidence>
<proteinExistence type="inferred from homology"/>
<dbReference type="GO" id="GO:0006298">
    <property type="term" value="P:mismatch repair"/>
    <property type="evidence" value="ECO:0007669"/>
    <property type="project" value="InterPro"/>
</dbReference>
<accession>A0AA35SLJ2</accession>
<dbReference type="GO" id="GO:0005524">
    <property type="term" value="F:ATP binding"/>
    <property type="evidence" value="ECO:0007669"/>
    <property type="project" value="InterPro"/>
</dbReference>
<dbReference type="InterPro" id="IPR042120">
    <property type="entry name" value="MutL_C_dimsub"/>
</dbReference>
<evidence type="ECO:0000256" key="1">
    <source>
        <dbReference type="ARBA" id="ARBA00006082"/>
    </source>
</evidence>
<dbReference type="Gene3D" id="3.30.230.10">
    <property type="match status" value="1"/>
</dbReference>
<dbReference type="Proteomes" id="UP001174909">
    <property type="component" value="Unassembled WGS sequence"/>
</dbReference>
<name>A0AA35SLJ2_GEOBA</name>
<reference evidence="6" key="1">
    <citation type="submission" date="2023-03" db="EMBL/GenBank/DDBJ databases">
        <authorList>
            <person name="Steffen K."/>
            <person name="Cardenas P."/>
        </authorList>
    </citation>
    <scope>NUCLEOTIDE SEQUENCE</scope>
</reference>
<protein>
    <submittedName>
        <fullName evidence="6">DNA mismatch repair protein Mlh3</fullName>
    </submittedName>
</protein>
<dbReference type="InterPro" id="IPR042121">
    <property type="entry name" value="MutL_C_regsub"/>
</dbReference>
<dbReference type="Gene3D" id="3.30.1370.100">
    <property type="entry name" value="MutL, C-terminal domain, regulatory subdomain"/>
    <property type="match status" value="1"/>
</dbReference>
<dbReference type="NCBIfam" id="TIGR00585">
    <property type="entry name" value="mutl"/>
    <property type="match status" value="1"/>
</dbReference>
<feature type="domain" description="MutL C-terminal dimerisation" evidence="5">
    <location>
        <begin position="545"/>
        <end position="701"/>
    </location>
</feature>
<dbReference type="InterPro" id="IPR014790">
    <property type="entry name" value="MutL_C"/>
</dbReference>
<dbReference type="SUPFAM" id="SSF55874">
    <property type="entry name" value="ATPase domain of HSP90 chaperone/DNA topoisomerase II/histidine kinase"/>
    <property type="match status" value="1"/>
</dbReference>
<dbReference type="GO" id="GO:0140664">
    <property type="term" value="F:ATP-dependent DNA damage sensor activity"/>
    <property type="evidence" value="ECO:0007669"/>
    <property type="project" value="InterPro"/>
</dbReference>
<dbReference type="SUPFAM" id="SSF54211">
    <property type="entry name" value="Ribosomal protein S5 domain 2-like"/>
    <property type="match status" value="1"/>
</dbReference>
<dbReference type="GO" id="GO:0032300">
    <property type="term" value="C:mismatch repair complex"/>
    <property type="evidence" value="ECO:0007669"/>
    <property type="project" value="InterPro"/>
</dbReference>
<dbReference type="Pfam" id="PF08676">
    <property type="entry name" value="MutL_C"/>
    <property type="match status" value="1"/>
</dbReference>
<comment type="similarity">
    <text evidence="1">Belongs to the DNA mismatch repair MutL/HexB family.</text>
</comment>
<dbReference type="InterPro" id="IPR038973">
    <property type="entry name" value="MutL/Mlh/Pms-like"/>
</dbReference>
<dbReference type="InterPro" id="IPR002099">
    <property type="entry name" value="MutL/Mlh/PMS"/>
</dbReference>
<dbReference type="PANTHER" id="PTHR10073:SF47">
    <property type="entry name" value="DNA MISMATCH REPAIR PROTEIN MLH3"/>
    <property type="match status" value="1"/>
</dbReference>
<comment type="caution">
    <text evidence="6">The sequence shown here is derived from an EMBL/GenBank/DDBJ whole genome shotgun (WGS) entry which is preliminary data.</text>
</comment>
<dbReference type="PROSITE" id="PS00058">
    <property type="entry name" value="DNA_MISMATCH_REPAIR_1"/>
    <property type="match status" value="1"/>
</dbReference>
<dbReference type="GO" id="GO:0030983">
    <property type="term" value="F:mismatched DNA binding"/>
    <property type="evidence" value="ECO:0007669"/>
    <property type="project" value="InterPro"/>
</dbReference>
<dbReference type="InterPro" id="IPR020568">
    <property type="entry name" value="Ribosomal_Su5_D2-typ_SF"/>
</dbReference>
<dbReference type="InterPro" id="IPR014721">
    <property type="entry name" value="Ribsml_uS5_D2-typ_fold_subgr"/>
</dbReference>
<dbReference type="InterPro" id="IPR014762">
    <property type="entry name" value="DNA_mismatch_repair_CS"/>
</dbReference>
<keyword evidence="4" id="KW-0812">Transmembrane</keyword>
<organism evidence="6 7">
    <name type="scientific">Geodia barretti</name>
    <name type="common">Barrett's horny sponge</name>
    <dbReference type="NCBI Taxonomy" id="519541"/>
    <lineage>
        <taxon>Eukaryota</taxon>
        <taxon>Metazoa</taxon>
        <taxon>Porifera</taxon>
        <taxon>Demospongiae</taxon>
        <taxon>Heteroscleromorpha</taxon>
        <taxon>Tetractinellida</taxon>
        <taxon>Astrophorina</taxon>
        <taxon>Geodiidae</taxon>
        <taxon>Geodia</taxon>
    </lineage>
</organism>
<dbReference type="GO" id="GO:0016887">
    <property type="term" value="F:ATP hydrolysis activity"/>
    <property type="evidence" value="ECO:0007669"/>
    <property type="project" value="InterPro"/>
</dbReference>
<dbReference type="SUPFAM" id="SSF118116">
    <property type="entry name" value="DNA mismatch repair protein MutL"/>
    <property type="match status" value="1"/>
</dbReference>
<dbReference type="SMART" id="SM00853">
    <property type="entry name" value="MutL_C"/>
    <property type="match status" value="1"/>
</dbReference>
<feature type="region of interest" description="Disordered" evidence="3">
    <location>
        <begin position="446"/>
        <end position="468"/>
    </location>
</feature>
<keyword evidence="4" id="KW-1133">Transmembrane helix</keyword>
<dbReference type="InterPro" id="IPR037198">
    <property type="entry name" value="MutL_C_sf"/>
</dbReference>
<dbReference type="PANTHER" id="PTHR10073">
    <property type="entry name" value="DNA MISMATCH REPAIR PROTEIN MLH, PMS, MUTL"/>
    <property type="match status" value="1"/>
</dbReference>
<evidence type="ECO:0000256" key="3">
    <source>
        <dbReference type="SAM" id="MobiDB-lite"/>
    </source>
</evidence>
<sequence length="765" mass="83779">MAHCNNHFIRIVFRTSTCIIIAHMFVVEYFLYTGVLLSKTSPVEMSGSLRSLEPSVSSRVRSAQSLESLAQCGLELVQNGVDAGGSSVVVKVDTAAWTVKVSDNGRGISREELQSLVGERYVTSKHQQPGLQDCPRFGFRGEALASIVQVAQTVEISSRHRLSQLTCCKLFKGGRNSGLVPPPVNLNQAGTVVTAHDLFYNLPVRRRHMSPSLEIERLRSALCRVFLVLPQVSLSLHDDQAGLRLLHVPRASSLLMRFHQMFGNKTVQQKDLEHDRVKASALFAVQSFGRNNLQLIFLNGRTVEWQSMHELVRKLLKPVSVMKTATGTLHLFYVITIECNMELASQFTPERTHLHLEQERRVAKALTSLIGSFLYSNHLPISHCLPPPPPPPPPPHPPSHSSQLPPATTTVYLSSPPSCPSSEISIPAHWKLAVDPATNCQLQIHPISGSSLQPTPSPLPGDDNKKSDNSYHCAFQSLPSSFRSRVRTVPPLTSSAKALIGTTSLASTWINPTFSAGEQAVLNVRKTHNSSQYKFSKESLKNTSVLGQVDNKFIACLFGTYNSPHVLVVVDQHAAHERVRLEALLEDLYSDGETVKMARLVPPLPLPLSPAQKRVARSFSGKLEAIGVSLVWREGLALAHSVPAVLVQKKTCSPALLQEMVQSYLEVLMSTGGGSAGLPSSLTAVLHSQACHGAIRFGDHLDLRQCRQLIDSLAKCSLPFQCAHGRPSLAPVINLNTLAKRCPSLATPFPHLTALKLKLNANRHN</sequence>
<dbReference type="Pfam" id="PF13589">
    <property type="entry name" value="HATPase_c_3"/>
    <property type="match status" value="1"/>
</dbReference>
<dbReference type="Gene3D" id="3.30.1540.20">
    <property type="entry name" value="MutL, C-terminal domain, dimerisation subdomain"/>
    <property type="match status" value="1"/>
</dbReference>
<dbReference type="AlphaFoldDB" id="A0AA35SLJ2"/>
<evidence type="ECO:0000313" key="7">
    <source>
        <dbReference type="Proteomes" id="UP001174909"/>
    </source>
</evidence>
<evidence type="ECO:0000259" key="5">
    <source>
        <dbReference type="SMART" id="SM00853"/>
    </source>
</evidence>
<dbReference type="Gene3D" id="3.30.565.10">
    <property type="entry name" value="Histidine kinase-like ATPase, C-terminal domain"/>
    <property type="match status" value="1"/>
</dbReference>
<keyword evidence="7" id="KW-1185">Reference proteome</keyword>
<evidence type="ECO:0000313" key="6">
    <source>
        <dbReference type="EMBL" id="CAI8032300.1"/>
    </source>
</evidence>
<keyword evidence="2" id="KW-0227">DNA damage</keyword>
<evidence type="ECO:0000256" key="4">
    <source>
        <dbReference type="SAM" id="Phobius"/>
    </source>
</evidence>
<feature type="region of interest" description="Disordered" evidence="3">
    <location>
        <begin position="384"/>
        <end position="416"/>
    </location>
</feature>
<dbReference type="EMBL" id="CASHTH010002598">
    <property type="protein sequence ID" value="CAI8032300.1"/>
    <property type="molecule type" value="Genomic_DNA"/>
</dbReference>